<organism evidence="1 2">
    <name type="scientific">Falsochrobactrum shanghaiense</name>
    <dbReference type="NCBI Taxonomy" id="2201899"/>
    <lineage>
        <taxon>Bacteria</taxon>
        <taxon>Pseudomonadati</taxon>
        <taxon>Pseudomonadota</taxon>
        <taxon>Alphaproteobacteria</taxon>
        <taxon>Hyphomicrobiales</taxon>
        <taxon>Brucellaceae</taxon>
        <taxon>Falsochrobactrum</taxon>
    </lineage>
</organism>
<comment type="caution">
    <text evidence="1">The sequence shown here is derived from an EMBL/GenBank/DDBJ whole genome shotgun (WGS) entry which is preliminary data.</text>
</comment>
<evidence type="ECO:0000313" key="2">
    <source>
        <dbReference type="Proteomes" id="UP000245865"/>
    </source>
</evidence>
<dbReference type="Proteomes" id="UP000245865">
    <property type="component" value="Unassembled WGS sequence"/>
</dbReference>
<gene>
    <name evidence="1" type="ORF">DKP76_07305</name>
</gene>
<name>A0A316JC92_9HYPH</name>
<dbReference type="AlphaFoldDB" id="A0A316JC92"/>
<reference evidence="1 2" key="1">
    <citation type="submission" date="2018-05" db="EMBL/GenBank/DDBJ databases">
        <title>Comparative genomic sequence analysis between strain HN4 and CCM 8460T (Falsochrobactrum ovis) will provide more evidence to prove that HN4 is a new species of Falsochrobactrum.</title>
        <authorList>
            <person name="Lyu W."/>
            <person name="Sun L."/>
            <person name="Yao L."/>
        </authorList>
    </citation>
    <scope>NUCLEOTIDE SEQUENCE [LARGE SCALE GENOMIC DNA]</scope>
    <source>
        <strain evidence="1 2">HN4</strain>
    </source>
</reference>
<keyword evidence="2" id="KW-1185">Reference proteome</keyword>
<sequence length="102" mass="10858">MQYSPRQELQAKAAAHRKKGASFGKIAEMMGITRGHAWSLLADRVPALPPPTPTESTVVKRSTHNGGCSTLCRDMYIAMPRITLLDGPFIGAPASAGTATVH</sequence>
<dbReference type="EMBL" id="QGDB01000002">
    <property type="protein sequence ID" value="PWL18861.1"/>
    <property type="molecule type" value="Genomic_DNA"/>
</dbReference>
<protein>
    <submittedName>
        <fullName evidence="1">Uncharacterized protein</fullName>
    </submittedName>
</protein>
<evidence type="ECO:0000313" key="1">
    <source>
        <dbReference type="EMBL" id="PWL18861.1"/>
    </source>
</evidence>
<accession>A0A316JC92</accession>
<proteinExistence type="predicted"/>